<protein>
    <recommendedName>
        <fullName evidence="2">Peptide deformylase</fullName>
        <shortName evidence="2">PDF</shortName>
        <ecNumber evidence="2">3.5.1.88</ecNumber>
    </recommendedName>
    <alternativeName>
        <fullName evidence="2">Polypeptide deformylase</fullName>
    </alternativeName>
</protein>
<dbReference type="GO" id="GO:0042586">
    <property type="term" value="F:peptide deformylase activity"/>
    <property type="evidence" value="ECO:0007669"/>
    <property type="project" value="UniProtKB-UniRule"/>
</dbReference>
<dbReference type="Proteomes" id="UP000004324">
    <property type="component" value="Unassembled WGS sequence"/>
</dbReference>
<feature type="binding site" evidence="2">
    <location>
        <position position="135"/>
    </location>
    <ligand>
        <name>Fe cation</name>
        <dbReference type="ChEBI" id="CHEBI:24875"/>
    </ligand>
</feature>
<name>I9L5K8_9FIRM</name>
<dbReference type="EC" id="3.5.1.88" evidence="2"/>
<dbReference type="PANTHER" id="PTHR10458:SF22">
    <property type="entry name" value="PEPTIDE DEFORMYLASE"/>
    <property type="match status" value="1"/>
</dbReference>
<dbReference type="HAMAP" id="MF_00163">
    <property type="entry name" value="Pep_deformylase"/>
    <property type="match status" value="1"/>
</dbReference>
<dbReference type="GO" id="GO:0006412">
    <property type="term" value="P:translation"/>
    <property type="evidence" value="ECO:0007669"/>
    <property type="project" value="UniProtKB-UniRule"/>
</dbReference>
<dbReference type="AlphaFoldDB" id="I9L5K8"/>
<dbReference type="RefSeq" id="WP_007938320.1">
    <property type="nucleotide sequence ID" value="NZ_AKVJ01000076.1"/>
</dbReference>
<comment type="function">
    <text evidence="2">Removes the formyl group from the N-terminal Met of newly synthesized proteins. Requires at least a dipeptide for an efficient rate of reaction. N-terminal L-methionine is a prerequisite for activity but the enzyme has broad specificity at other positions.</text>
</comment>
<comment type="catalytic activity">
    <reaction evidence="2">
        <text>N-terminal N-formyl-L-methionyl-[peptide] + H2O = N-terminal L-methionyl-[peptide] + formate</text>
        <dbReference type="Rhea" id="RHEA:24420"/>
        <dbReference type="Rhea" id="RHEA-COMP:10639"/>
        <dbReference type="Rhea" id="RHEA-COMP:10640"/>
        <dbReference type="ChEBI" id="CHEBI:15377"/>
        <dbReference type="ChEBI" id="CHEBI:15740"/>
        <dbReference type="ChEBI" id="CHEBI:49298"/>
        <dbReference type="ChEBI" id="CHEBI:64731"/>
        <dbReference type="EC" id="3.5.1.88"/>
    </reaction>
</comment>
<dbReference type="InterPro" id="IPR023635">
    <property type="entry name" value="Peptide_deformylase"/>
</dbReference>
<gene>
    <name evidence="2" type="primary">def</name>
    <name evidence="3" type="ORF">FB4_1338</name>
</gene>
<feature type="active site" evidence="2">
    <location>
        <position position="136"/>
    </location>
</feature>
<evidence type="ECO:0000313" key="4">
    <source>
        <dbReference type="Proteomes" id="UP000004324"/>
    </source>
</evidence>
<dbReference type="PANTHER" id="PTHR10458">
    <property type="entry name" value="PEPTIDE DEFORMYLASE"/>
    <property type="match status" value="1"/>
</dbReference>
<dbReference type="GO" id="GO:0046872">
    <property type="term" value="F:metal ion binding"/>
    <property type="evidence" value="ECO:0007669"/>
    <property type="project" value="UniProtKB-KW"/>
</dbReference>
<evidence type="ECO:0000256" key="1">
    <source>
        <dbReference type="ARBA" id="ARBA00010759"/>
    </source>
</evidence>
<comment type="similarity">
    <text evidence="1 2">Belongs to the polypeptide deformylase family.</text>
</comment>
<dbReference type="OrthoDB" id="9784988at2"/>
<reference evidence="3 4" key="1">
    <citation type="journal article" date="2012" name="J. Bacteriol.">
        <title>Draft Genome Sequences for Two Metal-Reducing Pelosinus fermentans Strains Isolated from a Cr(VI)-Contaminated Site and for Type Strain R7.</title>
        <authorList>
            <person name="Brown S.D."/>
            <person name="Podar M."/>
            <person name="Klingeman D.M."/>
            <person name="Johnson C.M."/>
            <person name="Yang Z.K."/>
            <person name="Utturkar S.M."/>
            <person name="Land M.L."/>
            <person name="Mosher J.J."/>
            <person name="Hurt R.A.Jr."/>
            <person name="Phelps T.J."/>
            <person name="Palumbo A.V."/>
            <person name="Arkin A.P."/>
            <person name="Hazen T.C."/>
            <person name="Elias D.A."/>
        </authorList>
    </citation>
    <scope>NUCLEOTIDE SEQUENCE [LARGE SCALE GENOMIC DNA]</scope>
    <source>
        <strain evidence="3 4">B4</strain>
    </source>
</reference>
<proteinExistence type="inferred from homology"/>
<keyword evidence="4" id="KW-1185">Reference proteome</keyword>
<accession>I9L5K8</accession>
<organism evidence="3 4">
    <name type="scientific">Pelosinus fermentans B4</name>
    <dbReference type="NCBI Taxonomy" id="1149862"/>
    <lineage>
        <taxon>Bacteria</taxon>
        <taxon>Bacillati</taxon>
        <taxon>Bacillota</taxon>
        <taxon>Negativicutes</taxon>
        <taxon>Selenomonadales</taxon>
        <taxon>Sporomusaceae</taxon>
        <taxon>Pelosinus</taxon>
    </lineage>
</organism>
<dbReference type="PATRIC" id="fig|1149862.3.peg.4368"/>
<comment type="caution">
    <text evidence="3">The sequence shown here is derived from an EMBL/GenBank/DDBJ whole genome shotgun (WGS) entry which is preliminary data.</text>
</comment>
<keyword evidence="2" id="KW-0479">Metal-binding</keyword>
<dbReference type="PIRSF" id="PIRSF004749">
    <property type="entry name" value="Pep_def"/>
    <property type="match status" value="1"/>
</dbReference>
<keyword evidence="2" id="KW-0378">Hydrolase</keyword>
<sequence length="173" mass="20498">MAVREILLLGNESLYNVSREVTENMDKRIQVVNDLHDTIINFRKKYGFGRAIAAPQIGEFLRIIYMNFDNKSYALINPRLEFGEEQFQVWDDCMSFPGLEVKLNRYKKCRIFYKDLQWSDCFLEFEDDLSELIQHEYDHLDGILAVQRAIDNKSFRINPERSGCFLSYPNLHL</sequence>
<dbReference type="EMBL" id="AKVJ01000076">
    <property type="protein sequence ID" value="EIW15649.1"/>
    <property type="molecule type" value="Genomic_DNA"/>
</dbReference>
<dbReference type="InterPro" id="IPR036821">
    <property type="entry name" value="Peptide_deformylase_sf"/>
</dbReference>
<dbReference type="SUPFAM" id="SSF56420">
    <property type="entry name" value="Peptide deformylase"/>
    <property type="match status" value="1"/>
</dbReference>
<feature type="binding site" evidence="2">
    <location>
        <position position="139"/>
    </location>
    <ligand>
        <name>Fe cation</name>
        <dbReference type="ChEBI" id="CHEBI:24875"/>
    </ligand>
</feature>
<evidence type="ECO:0000256" key="2">
    <source>
        <dbReference type="HAMAP-Rule" id="MF_00163"/>
    </source>
</evidence>
<keyword evidence="2" id="KW-0408">Iron</keyword>
<dbReference type="PRINTS" id="PR01576">
    <property type="entry name" value="PDEFORMYLASE"/>
</dbReference>
<evidence type="ECO:0000313" key="3">
    <source>
        <dbReference type="EMBL" id="EIW15649.1"/>
    </source>
</evidence>
<dbReference type="Gene3D" id="3.90.45.10">
    <property type="entry name" value="Peptide deformylase"/>
    <property type="match status" value="1"/>
</dbReference>
<keyword evidence="2" id="KW-0648">Protein biosynthesis</keyword>
<comment type="cofactor">
    <cofactor evidence="2">
        <name>Fe(2+)</name>
        <dbReference type="ChEBI" id="CHEBI:29033"/>
    </cofactor>
    <text evidence="2">Binds 1 Fe(2+) ion.</text>
</comment>
<feature type="binding site" evidence="2">
    <location>
        <position position="93"/>
    </location>
    <ligand>
        <name>Fe cation</name>
        <dbReference type="ChEBI" id="CHEBI:24875"/>
    </ligand>
</feature>
<dbReference type="Pfam" id="PF01327">
    <property type="entry name" value="Pep_deformylase"/>
    <property type="match status" value="1"/>
</dbReference>